<feature type="region of interest" description="Disordered" evidence="1">
    <location>
        <begin position="116"/>
        <end position="150"/>
    </location>
</feature>
<evidence type="ECO:0000256" key="1">
    <source>
        <dbReference type="SAM" id="MobiDB-lite"/>
    </source>
</evidence>
<dbReference type="AlphaFoldDB" id="A0A9N9BUT2"/>
<accession>A0A9N9BUT2</accession>
<feature type="compositionally biased region" description="Basic and acidic residues" evidence="1">
    <location>
        <begin position="129"/>
        <end position="142"/>
    </location>
</feature>
<evidence type="ECO:0000313" key="3">
    <source>
        <dbReference type="EMBL" id="CAG8580535.1"/>
    </source>
</evidence>
<feature type="domain" description="Myb/SANT-like DNA-binding" evidence="2">
    <location>
        <begin position="3"/>
        <end position="90"/>
    </location>
</feature>
<dbReference type="Pfam" id="PF13837">
    <property type="entry name" value="Myb_DNA-bind_4"/>
    <property type="match status" value="1"/>
</dbReference>
<evidence type="ECO:0000313" key="4">
    <source>
        <dbReference type="Proteomes" id="UP000789375"/>
    </source>
</evidence>
<feature type="compositionally biased region" description="Polar residues" evidence="1">
    <location>
        <begin position="118"/>
        <end position="128"/>
    </location>
</feature>
<dbReference type="InterPro" id="IPR044822">
    <property type="entry name" value="Myb_DNA-bind_4"/>
</dbReference>
<proteinExistence type="predicted"/>
<dbReference type="Gene3D" id="1.10.10.60">
    <property type="entry name" value="Homeodomain-like"/>
    <property type="match status" value="1"/>
</dbReference>
<evidence type="ECO:0000259" key="2">
    <source>
        <dbReference type="Pfam" id="PF13837"/>
    </source>
</evidence>
<organism evidence="3 4">
    <name type="scientific">Funneliformis mosseae</name>
    <name type="common">Endomycorrhizal fungus</name>
    <name type="synonym">Glomus mosseae</name>
    <dbReference type="NCBI Taxonomy" id="27381"/>
    <lineage>
        <taxon>Eukaryota</taxon>
        <taxon>Fungi</taxon>
        <taxon>Fungi incertae sedis</taxon>
        <taxon>Mucoromycota</taxon>
        <taxon>Glomeromycotina</taxon>
        <taxon>Glomeromycetes</taxon>
        <taxon>Glomerales</taxon>
        <taxon>Glomeraceae</taxon>
        <taxon>Funneliformis</taxon>
    </lineage>
</organism>
<dbReference type="EMBL" id="CAJVPP010001957">
    <property type="protein sequence ID" value="CAG8580535.1"/>
    <property type="molecule type" value="Genomic_DNA"/>
</dbReference>
<comment type="caution">
    <text evidence="3">The sequence shown here is derived from an EMBL/GenBank/DDBJ whole genome shotgun (WGS) entry which is preliminary data.</text>
</comment>
<protein>
    <submittedName>
        <fullName evidence="3">1858_t:CDS:1</fullName>
    </submittedName>
</protein>
<gene>
    <name evidence="3" type="ORF">FMOSSE_LOCUS7924</name>
</gene>
<keyword evidence="4" id="KW-1185">Reference proteome</keyword>
<sequence length="150" mass="17937">MAEWTDPEIRTLIDERRTRNDEFHNLRRNRERFWGSIASKINQENGSLFNGHQCKEKFSNLVRNYNAMCNFISDKSKTRSQTGARYFDEFRTHFWERPEDEFDRVCGINTFNRRRSRGSGNITLTPSTREVEHKLRSSERRLSRSQSPIS</sequence>
<reference evidence="3" key="1">
    <citation type="submission" date="2021-06" db="EMBL/GenBank/DDBJ databases">
        <authorList>
            <person name="Kallberg Y."/>
            <person name="Tangrot J."/>
            <person name="Rosling A."/>
        </authorList>
    </citation>
    <scope>NUCLEOTIDE SEQUENCE</scope>
    <source>
        <strain evidence="3">87-6 pot B 2015</strain>
    </source>
</reference>
<name>A0A9N9BUT2_FUNMO</name>
<dbReference type="Proteomes" id="UP000789375">
    <property type="component" value="Unassembled WGS sequence"/>
</dbReference>